<feature type="region of interest" description="Disordered" evidence="2">
    <location>
        <begin position="531"/>
        <end position="550"/>
    </location>
</feature>
<evidence type="ECO:0000256" key="1">
    <source>
        <dbReference type="PIRSR" id="PIRSR605493-1"/>
    </source>
</evidence>
<dbReference type="EMBL" id="AWNI01000042">
    <property type="protein sequence ID" value="ETS59641.1"/>
    <property type="molecule type" value="Genomic_DNA"/>
</dbReference>
<dbReference type="GO" id="GO:0046872">
    <property type="term" value="F:metal ion binding"/>
    <property type="evidence" value="ECO:0007669"/>
    <property type="project" value="UniProtKB-KW"/>
</dbReference>
<feature type="compositionally biased region" description="Low complexity" evidence="2">
    <location>
        <begin position="274"/>
        <end position="287"/>
    </location>
</feature>
<dbReference type="SUPFAM" id="SSF89562">
    <property type="entry name" value="RraA-like"/>
    <property type="match status" value="1"/>
</dbReference>
<feature type="compositionally biased region" description="Polar residues" evidence="2">
    <location>
        <begin position="44"/>
        <end position="64"/>
    </location>
</feature>
<accession>W3VFX8</accession>
<dbReference type="Pfam" id="PF02037">
    <property type="entry name" value="SAP"/>
    <property type="match status" value="1"/>
</dbReference>
<dbReference type="InterPro" id="IPR003034">
    <property type="entry name" value="SAP_dom"/>
</dbReference>
<dbReference type="GO" id="GO:0008948">
    <property type="term" value="F:oxaloacetate decarboxylase activity"/>
    <property type="evidence" value="ECO:0007669"/>
    <property type="project" value="TreeGrafter"/>
</dbReference>
<evidence type="ECO:0000313" key="5">
    <source>
        <dbReference type="Proteomes" id="UP000019462"/>
    </source>
</evidence>
<feature type="region of interest" description="Disordered" evidence="2">
    <location>
        <begin position="496"/>
        <end position="526"/>
    </location>
</feature>
<name>W3VFX8_MOEAP</name>
<protein>
    <recommendedName>
        <fullName evidence="3">SAP domain-containing protein</fullName>
    </recommendedName>
</protein>
<keyword evidence="1" id="KW-0460">Magnesium</keyword>
<feature type="compositionally biased region" description="Basic and acidic residues" evidence="2">
    <location>
        <begin position="193"/>
        <end position="206"/>
    </location>
</feature>
<sequence length="811" mass="83839">MSGPMKSGRSDLTRRCGAGDFTEARGKGACGESEASLLDPIEPTDQTKAIASTPSSSRNHTTATPHPHISSIMLRRIASRTLREPIARPSSPGPQPVAATSAAVLSYQYQLLQQSRGLVSSVLLSSTRDAYETKKIAELKADLKSRGLASTGRKDDLIKRLVDHDSFVNGSTANITSIPSLRKKSTLASLRDGASKDASKDAKKADAPAPPAPTSQSGHAVVKGTPPSKDGGEPKGPIVDADTAKAVAEASKPLGSMKESETPANLEPGTVHNAAADGLAGDATAKASPSQPDEGPAKKTTPPGLPPHKAPQPKETFNVQIPYYPDAPVPGPEIPVVTSYTSPHLRQPASSTDNSPFMPKAISVSASSAISHASDMSEHSNSDDSSRQKGILAEILADLQASTGSDGDKQSALKGINKSVDAAKDAWSSVAEQAKGAFASAAGGESSSSSGSSGSSGSGSSSRRTNRPLNEQERSGAFVLAGIVVGGFVLGGLGKPSKAKDAKDAHHDSNSTQSHSTTEAKSVTVVPVAAIPKGDRARAEEDAKPTGSAVPVPAGSKVLAPVMCVPKGTQLSAGVDASAALARLAQLSTCEVSDAMLKLNLSGGGYLPGIEMYSPNGAESVRICGPAYTVRMVSQQDTSAPKPARHFVDSAEGHEGSVMVIAAPSLARSAVWGGLMTARAQYLGLQGVVVDGRCRDLAEHRDAGFAVFARGHSVQGQSPFTRPAQLQVPITISDPTITSEGDKFNPAPKEVTVRPGDLVLADQDGVVIVPPENVEEVVRLAEKGRAEDELCMRDIRAGMPVQQAFAKNRTK</sequence>
<dbReference type="SUPFAM" id="SSF68906">
    <property type="entry name" value="SAP domain"/>
    <property type="match status" value="1"/>
</dbReference>
<dbReference type="InterPro" id="IPR036361">
    <property type="entry name" value="SAP_dom_sf"/>
</dbReference>
<dbReference type="PANTHER" id="PTHR33254:SF4">
    <property type="entry name" value="4-HYDROXY-4-METHYL-2-OXOGLUTARATE ALDOLASE 3-RELATED"/>
    <property type="match status" value="1"/>
</dbReference>
<feature type="region of interest" description="Disordered" evidence="2">
    <location>
        <begin position="1"/>
        <end position="70"/>
    </location>
</feature>
<dbReference type="InterPro" id="IPR036704">
    <property type="entry name" value="RraA/RraA-like_sf"/>
</dbReference>
<dbReference type="CDD" id="cd16841">
    <property type="entry name" value="RraA_family"/>
    <property type="match status" value="1"/>
</dbReference>
<reference evidence="4 5" key="1">
    <citation type="journal article" date="2014" name="Genome Announc.">
        <title>Genome sequence of the basidiomycetous fungus Pseudozyma aphidis DSM70725, an efficient producer of biosurfactant mannosylerythritol lipids.</title>
        <authorList>
            <person name="Lorenz S."/>
            <person name="Guenther M."/>
            <person name="Grumaz C."/>
            <person name="Rupp S."/>
            <person name="Zibek S."/>
            <person name="Sohn K."/>
        </authorList>
    </citation>
    <scope>NUCLEOTIDE SEQUENCE [LARGE SCALE GENOMIC DNA]</scope>
    <source>
        <strain evidence="5">ATCC 32657 / CBS 517.83 / DSM 70725 / JCM 10318 / NBRC 10182 / NRRL Y-7954 / St-0401</strain>
    </source>
</reference>
<dbReference type="Gene3D" id="1.10.720.30">
    <property type="entry name" value="SAP domain"/>
    <property type="match status" value="1"/>
</dbReference>
<dbReference type="AlphaFoldDB" id="W3VFX8"/>
<dbReference type="Proteomes" id="UP000019462">
    <property type="component" value="Unassembled WGS sequence"/>
</dbReference>
<evidence type="ECO:0000256" key="2">
    <source>
        <dbReference type="SAM" id="MobiDB-lite"/>
    </source>
</evidence>
<feature type="domain" description="SAP" evidence="3">
    <location>
        <begin position="131"/>
        <end position="165"/>
    </location>
</feature>
<feature type="compositionally biased region" description="Polar residues" evidence="2">
    <location>
        <begin position="510"/>
        <end position="521"/>
    </location>
</feature>
<feature type="compositionally biased region" description="Low complexity" evidence="2">
    <location>
        <begin position="436"/>
        <end position="462"/>
    </location>
</feature>
<comment type="caution">
    <text evidence="4">The sequence shown here is derived from an EMBL/GenBank/DDBJ whole genome shotgun (WGS) entry which is preliminary data.</text>
</comment>
<feature type="compositionally biased region" description="Polar residues" evidence="2">
    <location>
        <begin position="338"/>
        <end position="355"/>
    </location>
</feature>
<organism evidence="4 5">
    <name type="scientific">Moesziomyces aphidis</name>
    <name type="common">Pseudozyma aphidis</name>
    <dbReference type="NCBI Taxonomy" id="84754"/>
    <lineage>
        <taxon>Eukaryota</taxon>
        <taxon>Fungi</taxon>
        <taxon>Dikarya</taxon>
        <taxon>Basidiomycota</taxon>
        <taxon>Ustilaginomycotina</taxon>
        <taxon>Ustilaginomycetes</taxon>
        <taxon>Ustilaginales</taxon>
        <taxon>Ustilaginaceae</taxon>
        <taxon>Moesziomyces</taxon>
    </lineage>
</organism>
<keyword evidence="5" id="KW-1185">Reference proteome</keyword>
<dbReference type="Pfam" id="PF03737">
    <property type="entry name" value="RraA-like"/>
    <property type="match status" value="1"/>
</dbReference>
<feature type="binding site" evidence="1">
    <location>
        <begin position="673"/>
        <end position="676"/>
    </location>
    <ligand>
        <name>substrate</name>
    </ligand>
</feature>
<evidence type="ECO:0000313" key="4">
    <source>
        <dbReference type="EMBL" id="ETS59641.1"/>
    </source>
</evidence>
<dbReference type="OrthoDB" id="1476984at2759"/>
<evidence type="ECO:0000259" key="3">
    <source>
        <dbReference type="PROSITE" id="PS50800"/>
    </source>
</evidence>
<dbReference type="PROSITE" id="PS50800">
    <property type="entry name" value="SAP"/>
    <property type="match status" value="1"/>
</dbReference>
<dbReference type="SMART" id="SM00513">
    <property type="entry name" value="SAP"/>
    <property type="match status" value="1"/>
</dbReference>
<proteinExistence type="predicted"/>
<dbReference type="GO" id="GO:0047443">
    <property type="term" value="F:4-hydroxy-4-methyl-2-oxoglutarate aldolase activity"/>
    <property type="evidence" value="ECO:0007669"/>
    <property type="project" value="TreeGrafter"/>
</dbReference>
<comment type="cofactor">
    <cofactor evidence="1">
        <name>Mg(2+)</name>
        <dbReference type="ChEBI" id="CHEBI:18420"/>
    </cofactor>
</comment>
<feature type="binding site" evidence="1">
    <location>
        <position position="696"/>
    </location>
    <ligand>
        <name>Mg(2+)</name>
        <dbReference type="ChEBI" id="CHEBI:18420"/>
    </ligand>
</feature>
<gene>
    <name evidence="4" type="ORF">PaG_06567</name>
</gene>
<feature type="binding site" evidence="1">
    <location>
        <position position="695"/>
    </location>
    <ligand>
        <name>substrate</name>
    </ligand>
</feature>
<feature type="compositionally biased region" description="Low complexity" evidence="2">
    <location>
        <begin position="361"/>
        <end position="374"/>
    </location>
</feature>
<feature type="compositionally biased region" description="Basic and acidic residues" evidence="2">
    <location>
        <begin position="375"/>
        <end position="387"/>
    </location>
</feature>
<feature type="compositionally biased region" description="Basic and acidic residues" evidence="2">
    <location>
        <begin position="533"/>
        <end position="544"/>
    </location>
</feature>
<dbReference type="HOGENOM" id="CLU_021537_0_0_1"/>
<dbReference type="PANTHER" id="PTHR33254">
    <property type="entry name" value="4-HYDROXY-4-METHYL-2-OXOGLUTARATE ALDOLASE 3-RELATED"/>
    <property type="match status" value="1"/>
</dbReference>
<feature type="compositionally biased region" description="Basic and acidic residues" evidence="2">
    <location>
        <begin position="498"/>
        <end position="509"/>
    </location>
</feature>
<dbReference type="InterPro" id="IPR005493">
    <property type="entry name" value="RraA/RraA-like"/>
</dbReference>
<dbReference type="Gene3D" id="3.50.30.40">
    <property type="entry name" value="Ribonuclease E inhibitor RraA/RraA-like"/>
    <property type="match status" value="1"/>
</dbReference>
<feature type="region of interest" description="Disordered" evidence="2">
    <location>
        <begin position="186"/>
        <end position="389"/>
    </location>
</feature>
<keyword evidence="1" id="KW-0479">Metal-binding</keyword>
<feature type="region of interest" description="Disordered" evidence="2">
    <location>
        <begin position="434"/>
        <end position="469"/>
    </location>
</feature>